<accession>A0A2H0UKT4</accession>
<keyword evidence="10" id="KW-0234">DNA repair</keyword>
<dbReference type="GO" id="GO:0004518">
    <property type="term" value="F:nuclease activity"/>
    <property type="evidence" value="ECO:0007669"/>
    <property type="project" value="UniProtKB-KW"/>
</dbReference>
<gene>
    <name evidence="16" type="primary">uvrA</name>
    <name evidence="16" type="ORF">COU11_02195</name>
</gene>
<dbReference type="Gene3D" id="3.40.50.300">
    <property type="entry name" value="P-loop containing nucleotide triphosphate hydrolases"/>
    <property type="match status" value="3"/>
</dbReference>
<evidence type="ECO:0000256" key="13">
    <source>
        <dbReference type="ARBA" id="ARBA00039316"/>
    </source>
</evidence>
<evidence type="ECO:0000256" key="9">
    <source>
        <dbReference type="ARBA" id="ARBA00023125"/>
    </source>
</evidence>
<dbReference type="Gene3D" id="3.30.190.20">
    <property type="match status" value="1"/>
</dbReference>
<evidence type="ECO:0000256" key="6">
    <source>
        <dbReference type="ARBA" id="ARBA00022769"/>
    </source>
</evidence>
<keyword evidence="4" id="KW-0547">Nucleotide-binding</keyword>
<evidence type="ECO:0000256" key="3">
    <source>
        <dbReference type="ARBA" id="ARBA00022737"/>
    </source>
</evidence>
<evidence type="ECO:0000256" key="2">
    <source>
        <dbReference type="ARBA" id="ARBA00022490"/>
    </source>
</evidence>
<keyword evidence="2" id="KW-0963">Cytoplasm</keyword>
<dbReference type="SMART" id="SM00382">
    <property type="entry name" value="AAA"/>
    <property type="match status" value="1"/>
</dbReference>
<evidence type="ECO:0000259" key="15">
    <source>
        <dbReference type="PROSITE" id="PS50893"/>
    </source>
</evidence>
<keyword evidence="5" id="KW-0227">DNA damage</keyword>
<name>A0A2H0UKT4_9BACT</name>
<keyword evidence="11" id="KW-0742">SOS response</keyword>
<dbReference type="CDD" id="cd03270">
    <property type="entry name" value="ABC_UvrA_I"/>
    <property type="match status" value="1"/>
</dbReference>
<evidence type="ECO:0000256" key="14">
    <source>
        <dbReference type="ARBA" id="ARBA00042156"/>
    </source>
</evidence>
<dbReference type="PANTHER" id="PTHR43152:SF3">
    <property type="entry name" value="UVRABC SYSTEM PROTEIN A"/>
    <property type="match status" value="1"/>
</dbReference>
<feature type="domain" description="ABC transporter" evidence="15">
    <location>
        <begin position="561"/>
        <end position="893"/>
    </location>
</feature>
<evidence type="ECO:0000256" key="4">
    <source>
        <dbReference type="ARBA" id="ARBA00022741"/>
    </source>
</evidence>
<proteinExistence type="inferred from homology"/>
<sequence>MAVKKTPEFVNPVKSLRDHGAGKIVIKGARVHNLKNVDLEIPRDQLVVFTGLSGSGKSSLAFDTIFAEGQRRYVESLSPYARQFLGQMDKPDVDEITGLSPAIAIDQKAHSHNPRSTVGTLTEIYDFLRILFARVGKPYCPECGVHIKKMSPDEMIDTILRESIVNSRESKKGDDYVTVLAPVVRGRKGEYFQLLQDLFREGFSEARIDGEVVSLRDKVELKRYGMHDIEVVVDKVLLRDIGKSKENMTRLTEAVETALHKGGGLLTVIFGDAKKPRVAPKGAMRDNELMLSAHWTCPRDSFSFPEIEPRLFSFNSPYGACEECHGIGRDMVTSTPCPACNGKRLKPEVLSIKIEGKNIDEIVAMAIDKAYEFFGTLENHLTENENKIARNVLKELVDRLEFLMQVGLDYLSLNRESGTLSGGESQRIRLASQIGSKLSGTLYVLDEPTIGLHERDNERLIAILKELRALGNTLIVVEHDERVIKESDFFVEIGPGPGRHGGEIVIAGATSSFLKGGGAERRRTSKIPLASGGLPLKKGESLTLKYLNGELEIEVPEKRRNKDKGVLKIVGATKHNVKNLDVNVPLNRLVCVTGVSGSGKSTLVHLIYKNLQRKLHGFESRIKGVSKIMGTEYVRKVIEINQSPIGRTPRSNPATYTGVFTPIRDLFALTADARERGYKPSRFSFNVPTAKGGGRCEECQGAGFKVIEMHFLPDVLVKCDICNGKRFNRETLEVKHKGKSIADVLEMTVEEAFDLFEDVYTISDKLRVLRDVGLEYIKLGQAATTLSGGEAQRIKLSKELARPMARNDLFILDEPTTGLHYQDVKMLLAVLERLIDKGNTVLLIEHNMHVIKTADYLIDMGPEAGDGGGKLLVAGTPEEVARHPKSHTGRYLKEYLS</sequence>
<evidence type="ECO:0000313" key="16">
    <source>
        <dbReference type="EMBL" id="PIR87018.1"/>
    </source>
</evidence>
<keyword evidence="3" id="KW-0677">Repeat</keyword>
<keyword evidence="6" id="KW-0228">DNA excision</keyword>
<evidence type="ECO:0000256" key="7">
    <source>
        <dbReference type="ARBA" id="ARBA00022840"/>
    </source>
</evidence>
<reference evidence="17" key="1">
    <citation type="submission" date="2017-09" db="EMBL/GenBank/DDBJ databases">
        <title>Depth-based differentiation of microbial function through sediment-hosted aquifers and enrichment of novel symbionts in the deep terrestrial subsurface.</title>
        <authorList>
            <person name="Probst A.J."/>
            <person name="Ladd B."/>
            <person name="Jarett J.K."/>
            <person name="Geller-Mcgrath D.E."/>
            <person name="Sieber C.M.K."/>
            <person name="Emerson J.B."/>
            <person name="Anantharaman K."/>
            <person name="Thomas B.C."/>
            <person name="Malmstrom R."/>
            <person name="Stieglmeier M."/>
            <person name="Klingl A."/>
            <person name="Woyke T."/>
            <person name="Ryan C.M."/>
            <person name="Banfield J.F."/>
        </authorList>
    </citation>
    <scope>NUCLEOTIDE SEQUENCE [LARGE SCALE GENOMIC DNA]</scope>
</reference>
<evidence type="ECO:0000256" key="1">
    <source>
        <dbReference type="ARBA" id="ARBA00004496"/>
    </source>
</evidence>
<dbReference type="Proteomes" id="UP000229526">
    <property type="component" value="Unassembled WGS sequence"/>
</dbReference>
<dbReference type="CDD" id="cd03271">
    <property type="entry name" value="ABC_UvrA_II"/>
    <property type="match status" value="1"/>
</dbReference>
<evidence type="ECO:0000256" key="8">
    <source>
        <dbReference type="ARBA" id="ARBA00022881"/>
    </source>
</evidence>
<comment type="subcellular location">
    <subcellularLocation>
        <location evidence="1">Cytoplasm</location>
    </subcellularLocation>
</comment>
<dbReference type="InterPro" id="IPR017871">
    <property type="entry name" value="ABC_transporter-like_CS"/>
</dbReference>
<evidence type="ECO:0000256" key="5">
    <source>
        <dbReference type="ARBA" id="ARBA00022763"/>
    </source>
</evidence>
<dbReference type="Gene3D" id="1.20.1580.10">
    <property type="entry name" value="ABC transporter ATPase like domain"/>
    <property type="match status" value="3"/>
</dbReference>
<dbReference type="InterPro" id="IPR003593">
    <property type="entry name" value="AAA+_ATPase"/>
</dbReference>
<dbReference type="PROSITE" id="PS50893">
    <property type="entry name" value="ABC_TRANSPORTER_2"/>
    <property type="match status" value="2"/>
</dbReference>
<organism evidence="16 17">
    <name type="scientific">Candidatus Harrisonbacteria bacterium CG10_big_fil_rev_8_21_14_0_10_49_15</name>
    <dbReference type="NCBI Taxonomy" id="1974587"/>
    <lineage>
        <taxon>Bacteria</taxon>
        <taxon>Candidatus Harrisoniibacteriota</taxon>
    </lineage>
</organism>
<dbReference type="InterPro" id="IPR003439">
    <property type="entry name" value="ABC_transporter-like_ATP-bd"/>
</dbReference>
<dbReference type="SUPFAM" id="SSF52540">
    <property type="entry name" value="P-loop containing nucleoside triphosphate hydrolases"/>
    <property type="match status" value="2"/>
</dbReference>
<dbReference type="AlphaFoldDB" id="A0A2H0UKT4"/>
<evidence type="ECO:0000256" key="11">
    <source>
        <dbReference type="ARBA" id="ARBA00023236"/>
    </source>
</evidence>
<evidence type="ECO:0000256" key="10">
    <source>
        <dbReference type="ARBA" id="ARBA00023204"/>
    </source>
</evidence>
<keyword evidence="7" id="KW-0067">ATP-binding</keyword>
<dbReference type="InterPro" id="IPR027417">
    <property type="entry name" value="P-loop_NTPase"/>
</dbReference>
<dbReference type="GO" id="GO:0005524">
    <property type="term" value="F:ATP binding"/>
    <property type="evidence" value="ECO:0007669"/>
    <property type="project" value="UniProtKB-KW"/>
</dbReference>
<evidence type="ECO:0000256" key="12">
    <source>
        <dbReference type="ARBA" id="ARBA00038000"/>
    </source>
</evidence>
<dbReference type="FunFam" id="1.20.1580.10:FF:000003">
    <property type="entry name" value="UvrABC system protein A"/>
    <property type="match status" value="1"/>
</dbReference>
<dbReference type="PROSITE" id="PS00211">
    <property type="entry name" value="ABC_TRANSPORTER_1"/>
    <property type="match status" value="2"/>
</dbReference>
<comment type="similarity">
    <text evidence="12">Belongs to the ABC transporter superfamily. UvrA family.</text>
</comment>
<dbReference type="GO" id="GO:0006281">
    <property type="term" value="P:DNA repair"/>
    <property type="evidence" value="ECO:0007669"/>
    <property type="project" value="UniProtKB-KW"/>
</dbReference>
<dbReference type="GO" id="GO:0003677">
    <property type="term" value="F:DNA binding"/>
    <property type="evidence" value="ECO:0007669"/>
    <property type="project" value="UniProtKB-KW"/>
</dbReference>
<dbReference type="GO" id="GO:0016887">
    <property type="term" value="F:ATP hydrolysis activity"/>
    <property type="evidence" value="ECO:0007669"/>
    <property type="project" value="InterPro"/>
</dbReference>
<evidence type="ECO:0000313" key="17">
    <source>
        <dbReference type="Proteomes" id="UP000229526"/>
    </source>
</evidence>
<dbReference type="InterPro" id="IPR041102">
    <property type="entry name" value="UvrA_inter"/>
</dbReference>
<feature type="domain" description="ABC transporter" evidence="15">
    <location>
        <begin position="236"/>
        <end position="526"/>
    </location>
</feature>
<keyword evidence="9" id="KW-0238">DNA-binding</keyword>
<protein>
    <recommendedName>
        <fullName evidence="13">UvrABC system protein A</fullName>
    </recommendedName>
    <alternativeName>
        <fullName evidence="14">Excinuclease ABC subunit A</fullName>
    </alternativeName>
</protein>
<dbReference type="GO" id="GO:0009432">
    <property type="term" value="P:SOS response"/>
    <property type="evidence" value="ECO:0007669"/>
    <property type="project" value="UniProtKB-KW"/>
</dbReference>
<dbReference type="GO" id="GO:0005737">
    <property type="term" value="C:cytoplasm"/>
    <property type="evidence" value="ECO:0007669"/>
    <property type="project" value="UniProtKB-SubCell"/>
</dbReference>
<dbReference type="Pfam" id="PF17760">
    <property type="entry name" value="UvrA_inter"/>
    <property type="match status" value="1"/>
</dbReference>
<dbReference type="EMBL" id="PFBD01000020">
    <property type="protein sequence ID" value="PIR87018.1"/>
    <property type="molecule type" value="Genomic_DNA"/>
</dbReference>
<comment type="caution">
    <text evidence="16">The sequence shown here is derived from an EMBL/GenBank/DDBJ whole genome shotgun (WGS) entry which is preliminary data.</text>
</comment>
<keyword evidence="8" id="KW-0267">Excision nuclease</keyword>
<dbReference type="PANTHER" id="PTHR43152">
    <property type="entry name" value="UVRABC SYSTEM PROTEIN A"/>
    <property type="match status" value="1"/>
</dbReference>
<dbReference type="Gene3D" id="1.10.8.280">
    <property type="entry name" value="ABC transporter ATPase domain-like"/>
    <property type="match status" value="1"/>
</dbReference>